<dbReference type="EMBL" id="CP159925">
    <property type="protein sequence ID" value="XCO76772.1"/>
    <property type="molecule type" value="Genomic_DNA"/>
</dbReference>
<dbReference type="PANTHER" id="PTHR35788">
    <property type="entry name" value="EXPORTED PROTEIN-RELATED"/>
    <property type="match status" value="1"/>
</dbReference>
<dbReference type="InterPro" id="IPR007391">
    <property type="entry name" value="Vancomycin_resist_VanW"/>
</dbReference>
<organism evidence="1">
    <name type="scientific">Lysobacter firmicutimachus</name>
    <dbReference type="NCBI Taxonomy" id="1792846"/>
    <lineage>
        <taxon>Bacteria</taxon>
        <taxon>Pseudomonadati</taxon>
        <taxon>Pseudomonadota</taxon>
        <taxon>Gammaproteobacteria</taxon>
        <taxon>Lysobacterales</taxon>
        <taxon>Lysobacteraceae</taxon>
        <taxon>Lysobacter</taxon>
    </lineage>
</organism>
<proteinExistence type="predicted"/>
<dbReference type="Gene3D" id="3.40.50.2000">
    <property type="entry name" value="Glycogen Phosphorylase B"/>
    <property type="match status" value="1"/>
</dbReference>
<dbReference type="Pfam" id="PF04294">
    <property type="entry name" value="VanW"/>
    <property type="match status" value="1"/>
</dbReference>
<dbReference type="SUPFAM" id="SSF53756">
    <property type="entry name" value="UDP-Glycosyltransferase/glycogen phosphorylase"/>
    <property type="match status" value="1"/>
</dbReference>
<dbReference type="InterPro" id="IPR052913">
    <property type="entry name" value="Glycopeptide_resist_protein"/>
</dbReference>
<name>A0AAU8MYU0_9GAMM</name>
<dbReference type="PANTHER" id="PTHR35788:SF1">
    <property type="entry name" value="EXPORTED PROTEIN"/>
    <property type="match status" value="1"/>
</dbReference>
<dbReference type="RefSeq" id="WP_363799995.1">
    <property type="nucleotide sequence ID" value="NZ_CP159925.1"/>
</dbReference>
<sequence>MSTVTVPPPARTDLPTRRQALLFACKAWGLRAIRFWRDARDPQRPRAHAPARSLREAPVLAEFDGALWPRDEADPLLVAGKLQNLRVALRRLDGIEVPAGAVFGFWKQIGRATRARGYVSGRELREGCVIPAIGGGLCQLSNALYDSAVRAGLEVVERHRHSRTLPGSLAEQDRDATVFWNYLDLRLRAPFAWRLEVAMDAQRLRLRIRAQARAEAALPLAPSPRRANSVVNDCGSCGQTECHRHAGPAARGLRRTWWMEEAWPEFRRHLQDQRGEGDRVFGAGGATLPAQAAHRRIAQSLAWRYRRRRGQALPQVRLAQLQGHARDLARRLQARDVELVLPQSLLPFLWRDGELAGRRYAVQMTALPMAALQDELDRAVRRHPQCASLRDFRADPQLIEDEWQGLLGAQTWLSPHAQVLELAGARANALPWVLPPALQRVPRAAGAPPRVLFAASALARKGIHELLEALRGDEVEILLPPGDSERGLDPGRARLRRVAGYAQGLSEADAVALPAWVEHQPRALLSAIASGIPVIATPACGLGEALRWRRVEAGDAEGLRRAVRDALT</sequence>
<accession>A0AAU8MYU0</accession>
<gene>
    <name evidence="1" type="ORF">ABU614_08300</name>
</gene>
<dbReference type="AlphaFoldDB" id="A0AAU8MYU0"/>
<evidence type="ECO:0000313" key="1">
    <source>
        <dbReference type="EMBL" id="XCO76772.1"/>
    </source>
</evidence>
<protein>
    <submittedName>
        <fullName evidence="1">VanW family protein</fullName>
    </submittedName>
</protein>
<reference evidence="1" key="1">
    <citation type="submission" date="2024-06" db="EMBL/GenBank/DDBJ databases">
        <authorList>
            <person name="Li S."/>
        </authorList>
    </citation>
    <scope>NUCLEOTIDE SEQUENCE</scope>
    <source>
        <strain evidence="1">SR10</strain>
    </source>
</reference>